<dbReference type="HAMAP" id="MF_01542">
    <property type="entry name" value="UPF0349"/>
    <property type="match status" value="1"/>
</dbReference>
<accession>A0A165YNA0</accession>
<proteinExistence type="inferred from homology"/>
<reference evidence="2 3" key="1">
    <citation type="submission" date="2016-04" db="EMBL/GenBank/DDBJ databases">
        <title>Draft genome sequence of Aeribacillus pallidus 8m3 from petroleum reservoir.</title>
        <authorList>
            <person name="Poltaraus A.B."/>
            <person name="Nazina T.N."/>
            <person name="Tourova T.P."/>
            <person name="Malakho S.M."/>
            <person name="Korshunova A.V."/>
            <person name="Sokolova D.S."/>
        </authorList>
    </citation>
    <scope>NUCLEOTIDE SEQUENCE [LARGE SCALE GENOMIC DNA]</scope>
    <source>
        <strain evidence="2 3">8m3</strain>
    </source>
</reference>
<protein>
    <recommendedName>
        <fullName evidence="1">UPF0349 protein AZI98_04385</fullName>
    </recommendedName>
</protein>
<sequence length="78" mass="8773">MKPIIEFCVSNLANGSQKALEQLEKDPNLDIVEYSCLGYCGQCYESLFALVNGEAVEGETAEELVENIYQFLEENPMF</sequence>
<dbReference type="Proteomes" id="UP000076476">
    <property type="component" value="Unassembled WGS sequence"/>
</dbReference>
<keyword evidence="3" id="KW-1185">Reference proteome</keyword>
<dbReference type="RefSeq" id="WP_063387077.1">
    <property type="nucleotide sequence ID" value="NZ_LVHY01000098.1"/>
</dbReference>
<dbReference type="STRING" id="33936.AZI98_04385"/>
<dbReference type="InterPro" id="IPR022916">
    <property type="entry name" value="UPF0349"/>
</dbReference>
<organism evidence="2 3">
    <name type="scientific">Aeribacillus pallidus</name>
    <dbReference type="NCBI Taxonomy" id="33936"/>
    <lineage>
        <taxon>Bacteria</taxon>
        <taxon>Bacillati</taxon>
        <taxon>Bacillota</taxon>
        <taxon>Bacilli</taxon>
        <taxon>Bacillales</taxon>
        <taxon>Bacillaceae</taxon>
        <taxon>Aeribacillus</taxon>
    </lineage>
</organism>
<dbReference type="AlphaFoldDB" id="A0A165YNA0"/>
<gene>
    <name evidence="2" type="ORF">AZI98_04385</name>
</gene>
<dbReference type="Pfam" id="PF07293">
    <property type="entry name" value="DUF1450"/>
    <property type="match status" value="1"/>
</dbReference>
<dbReference type="NCBIfam" id="NF010190">
    <property type="entry name" value="PRK13669.1"/>
    <property type="match status" value="1"/>
</dbReference>
<accession>A0A163ZQD8</accession>
<name>A0A165YNA0_9BACI</name>
<evidence type="ECO:0000313" key="3">
    <source>
        <dbReference type="Proteomes" id="UP000076476"/>
    </source>
</evidence>
<dbReference type="EMBL" id="LWBR01000012">
    <property type="protein sequence ID" value="KZN97274.1"/>
    <property type="molecule type" value="Genomic_DNA"/>
</dbReference>
<comment type="similarity">
    <text evidence="1">Belongs to the UPF0349 family.</text>
</comment>
<evidence type="ECO:0000313" key="2">
    <source>
        <dbReference type="EMBL" id="KZN97274.1"/>
    </source>
</evidence>
<dbReference type="OrthoDB" id="1684419at2"/>
<evidence type="ECO:0000256" key="1">
    <source>
        <dbReference type="HAMAP-Rule" id="MF_01542"/>
    </source>
</evidence>
<dbReference type="InterPro" id="IPR009910">
    <property type="entry name" value="DUF1450"/>
</dbReference>
<comment type="caution">
    <text evidence="2">The sequence shown here is derived from an EMBL/GenBank/DDBJ whole genome shotgun (WGS) entry which is preliminary data.</text>
</comment>